<evidence type="ECO:0000256" key="4">
    <source>
        <dbReference type="ARBA" id="ARBA00023125"/>
    </source>
</evidence>
<comment type="similarity">
    <text evidence="1">In the C-terminal section; belongs to the class-I pyridoxal-phosphate-dependent aminotransferase family.</text>
</comment>
<keyword evidence="8" id="KW-1185">Reference proteome</keyword>
<evidence type="ECO:0000259" key="6">
    <source>
        <dbReference type="PROSITE" id="PS50949"/>
    </source>
</evidence>
<proteinExistence type="inferred from homology"/>
<dbReference type="InterPro" id="IPR051446">
    <property type="entry name" value="HTH_trans_reg/aminotransferase"/>
</dbReference>
<keyword evidence="7" id="KW-0808">Transferase</keyword>
<dbReference type="GO" id="GO:0008483">
    <property type="term" value="F:transaminase activity"/>
    <property type="evidence" value="ECO:0007669"/>
    <property type="project" value="UniProtKB-KW"/>
</dbReference>
<dbReference type="RefSeq" id="WP_206582079.1">
    <property type="nucleotide sequence ID" value="NZ_JAFJZZ010000002.1"/>
</dbReference>
<keyword evidence="5" id="KW-0804">Transcription</keyword>
<dbReference type="Pfam" id="PF00392">
    <property type="entry name" value="GntR"/>
    <property type="match status" value="1"/>
</dbReference>
<dbReference type="EMBL" id="JAFJZZ010000002">
    <property type="protein sequence ID" value="MBN7773251.1"/>
    <property type="molecule type" value="Genomic_DNA"/>
</dbReference>
<dbReference type="PROSITE" id="PS50949">
    <property type="entry name" value="HTH_GNTR"/>
    <property type="match status" value="1"/>
</dbReference>
<evidence type="ECO:0000256" key="2">
    <source>
        <dbReference type="ARBA" id="ARBA00022898"/>
    </source>
</evidence>
<dbReference type="InterPro" id="IPR015424">
    <property type="entry name" value="PyrdxlP-dep_Trfase"/>
</dbReference>
<dbReference type="Proteomes" id="UP000664545">
    <property type="component" value="Unassembled WGS sequence"/>
</dbReference>
<dbReference type="SUPFAM" id="SSF46785">
    <property type="entry name" value="Winged helix' DNA-binding domain"/>
    <property type="match status" value="1"/>
</dbReference>
<dbReference type="InterPro" id="IPR000524">
    <property type="entry name" value="Tscrpt_reg_HTH_GntR"/>
</dbReference>
<evidence type="ECO:0000256" key="1">
    <source>
        <dbReference type="ARBA" id="ARBA00005384"/>
    </source>
</evidence>
<dbReference type="SMART" id="SM00345">
    <property type="entry name" value="HTH_GNTR"/>
    <property type="match status" value="1"/>
</dbReference>
<organism evidence="7 8">
    <name type="scientific">Clostridium aminobutyricum</name>
    <dbReference type="NCBI Taxonomy" id="33953"/>
    <lineage>
        <taxon>Bacteria</taxon>
        <taxon>Bacillati</taxon>
        <taxon>Bacillota</taxon>
        <taxon>Clostridia</taxon>
        <taxon>Eubacteriales</taxon>
        <taxon>Clostridiaceae</taxon>
        <taxon>Clostridium</taxon>
    </lineage>
</organism>
<sequence length="481" mass="55349">MMIIDENSKEPLYAQLYRQLKTDILSGILQSGTKLQSSRCVSAELHISRNTVELAYDQLFAEGLIISIPRRGYYVEKLDIKEYQECENSNHNQEISILNDELKYDFRCGKLLFSELPCGQWHKLLSRCFRNYKDEMTLQKSAFGEIGLRTQIQKYIHKYRNVNCSAEQIVVSVGTQLCLDIICRLIKPMNQETCIAVEEPGYDQSRITFENNGFQLHPMELDKHGAMVQPLMAKDLLAAYITPSHQFPTGTVMSMSRRTEFVKWAMQKETYIIEDDYNCHFQHDLRPIPSLQSLCADRVFYIGSFSDILFPCINVSYMVVPEKLLTKLHRLMDHYAPFAPFLTQKPLELFMGEGHWESHLRKMRKRCRAKNEALVSILKHRFGDSITIRGDHTGSHLLVQVNWPIEESELISRAYHAGIGVYPTSTHWNQSANNKNVSVLLSYGGLSLEDIPIAIEHLYHAWQDSMLGAIQEFDTGSFASC</sequence>
<dbReference type="GO" id="GO:0030170">
    <property type="term" value="F:pyridoxal phosphate binding"/>
    <property type="evidence" value="ECO:0007669"/>
    <property type="project" value="InterPro"/>
</dbReference>
<dbReference type="GO" id="GO:0003700">
    <property type="term" value="F:DNA-binding transcription factor activity"/>
    <property type="evidence" value="ECO:0007669"/>
    <property type="project" value="InterPro"/>
</dbReference>
<dbReference type="InterPro" id="IPR036388">
    <property type="entry name" value="WH-like_DNA-bd_sf"/>
</dbReference>
<accession>A0A939D8R3</accession>
<reference evidence="7" key="1">
    <citation type="submission" date="2021-02" db="EMBL/GenBank/DDBJ databases">
        <title>Abyssanaerobacter marinus gen.nov., sp., nov, anaerobic bacterium isolated from the Onnuri vent field of Indian Ocean and suggestion of Mogibacteriaceae fam. nov., and proposal of reclassification of ambiguous this family's genus member.</title>
        <authorList>
            <person name="Kim Y.J."/>
            <person name="Yang J.-A."/>
        </authorList>
    </citation>
    <scope>NUCLEOTIDE SEQUENCE</scope>
    <source>
        <strain evidence="7">DSM 2634</strain>
    </source>
</reference>
<comment type="caution">
    <text evidence="7">The sequence shown here is derived from an EMBL/GenBank/DDBJ whole genome shotgun (WGS) entry which is preliminary data.</text>
</comment>
<dbReference type="Pfam" id="PF00155">
    <property type="entry name" value="Aminotran_1_2"/>
    <property type="match status" value="1"/>
</dbReference>
<dbReference type="PANTHER" id="PTHR46577:SF1">
    <property type="entry name" value="HTH-TYPE TRANSCRIPTIONAL REGULATORY PROTEIN GABR"/>
    <property type="match status" value="1"/>
</dbReference>
<dbReference type="Gene3D" id="1.10.10.10">
    <property type="entry name" value="Winged helix-like DNA-binding domain superfamily/Winged helix DNA-binding domain"/>
    <property type="match status" value="1"/>
</dbReference>
<dbReference type="InterPro" id="IPR015421">
    <property type="entry name" value="PyrdxlP-dep_Trfase_major"/>
</dbReference>
<name>A0A939D8R3_CLOAM</name>
<feature type="domain" description="HTH gntR-type" evidence="6">
    <location>
        <begin position="10"/>
        <end position="78"/>
    </location>
</feature>
<dbReference type="GO" id="GO:0003677">
    <property type="term" value="F:DNA binding"/>
    <property type="evidence" value="ECO:0007669"/>
    <property type="project" value="UniProtKB-KW"/>
</dbReference>
<dbReference type="CDD" id="cd00609">
    <property type="entry name" value="AAT_like"/>
    <property type="match status" value="1"/>
</dbReference>
<dbReference type="AlphaFoldDB" id="A0A939D8R3"/>
<dbReference type="CDD" id="cd07377">
    <property type="entry name" value="WHTH_GntR"/>
    <property type="match status" value="1"/>
</dbReference>
<dbReference type="InterPro" id="IPR004839">
    <property type="entry name" value="Aminotransferase_I/II_large"/>
</dbReference>
<gene>
    <name evidence="7" type="ORF">JYB65_07745</name>
</gene>
<keyword evidence="3" id="KW-0805">Transcription regulation</keyword>
<evidence type="ECO:0000313" key="8">
    <source>
        <dbReference type="Proteomes" id="UP000664545"/>
    </source>
</evidence>
<evidence type="ECO:0000256" key="5">
    <source>
        <dbReference type="ARBA" id="ARBA00023163"/>
    </source>
</evidence>
<keyword evidence="2" id="KW-0663">Pyridoxal phosphate</keyword>
<keyword evidence="4" id="KW-0238">DNA-binding</keyword>
<dbReference type="PANTHER" id="PTHR46577">
    <property type="entry name" value="HTH-TYPE TRANSCRIPTIONAL REGULATORY PROTEIN GABR"/>
    <property type="match status" value="1"/>
</dbReference>
<protein>
    <submittedName>
        <fullName evidence="7">PLP-dependent aminotransferase family protein</fullName>
    </submittedName>
</protein>
<dbReference type="Gene3D" id="3.40.640.10">
    <property type="entry name" value="Type I PLP-dependent aspartate aminotransferase-like (Major domain)"/>
    <property type="match status" value="1"/>
</dbReference>
<dbReference type="InterPro" id="IPR036390">
    <property type="entry name" value="WH_DNA-bd_sf"/>
</dbReference>
<evidence type="ECO:0000313" key="7">
    <source>
        <dbReference type="EMBL" id="MBN7773251.1"/>
    </source>
</evidence>
<evidence type="ECO:0000256" key="3">
    <source>
        <dbReference type="ARBA" id="ARBA00023015"/>
    </source>
</evidence>
<dbReference type="SUPFAM" id="SSF53383">
    <property type="entry name" value="PLP-dependent transferases"/>
    <property type="match status" value="1"/>
</dbReference>
<keyword evidence="7" id="KW-0032">Aminotransferase</keyword>